<dbReference type="RefSeq" id="WP_265688112.1">
    <property type="nucleotide sequence ID" value="NZ_JAKRRX010000072.1"/>
</dbReference>
<dbReference type="Proteomes" id="UP001155586">
    <property type="component" value="Unassembled WGS sequence"/>
</dbReference>
<proteinExistence type="predicted"/>
<sequence>MASNKDKNKQTLNTKNITSHQQQAGQSKPRRSEPKKVRLFSALNISIPVPQSLMLILPSFHSAEHEETGGEAKQTSSGSDIANDVTPQSATTSSGDAQQSRMENPAKSVAPQEELTDEEHIYTTSVSHSAAPAHHLVPTAHPQVSYIASTPAPSLPGVDKPDSPYPPVLGMPDLDKPESTKAPQSPHAPKPQAPVGFIAETLVGKFGELHVDNHGHYTFTLRPTSPEYILLKHQQTGTDHFTLHLTNGDKLEVKIPVVGKQDTPTITGDFSGSVIEDHNVNQHGLLTTSGKVDVLDPDQGESGVQPETLVGKYGSLSIDSHGHWQYQVDNSQTNIQALVTNTQLHESFVIHTIDGTAQTLNMTVGGDNDNALVTGVDSGIVVEDTQLHVSGQLLVTDPDVGENQFQAEQIAGQYGQFHLNQDGSWTYDLENTLSKVQQLGVNQQLQEQFTVHTSDGTSHTVTAVINGTNDTPTLSAQTQTVKEDGAVLHGQMVATDVDSVDQGTLQFTLSQPIDGLTFHPDGSYEFNPSHSSYQSLSVGDVKVLHTTVTVTDSVGASVRKDLTINVQGTNDTPTLSAQTQTVKEDGAVLHGQMVATDVDSVDQNTLQFTLSQPIDGLTLHPDGSYEFNPSHSSYQYLSVGDVKVLHTTVTVTDSAGASVRKDLTINVEGTNDAPTLSAQTQTVKEDGAVLHGQMVATDIDSVDQGTLQFTLSQPIDGLTFHPDGSYEFNPSHSSYQYLSVGDVKVLHTTVTVTDSAGASVRKDLTIIVEGTNDAPTLSAQTQTVKEDGAVLHGQMVATDVDSVDQNTLQFTLSQPIDGLTFHPDGSYEFNPSHSSYQSNAEGSTQTIHAQVIVTDSAGASVQKDLQINVVGTNDAPVVSSTVSLASGKEDTPYTLHSSDLLANATDIDNGDAALLQVSNLSAIKPDGSSAGTIVDNHSGSYEFIPEKDYNGPVRFTYTVNDTHGGSVATSATTTLNPAADNAQISYDKTDHHHSGATEDRNYIDTHDNLHFDGKLNIVNPDKGEAEFNINLGPQTYQGIGYDTKLGGHILLMRDGHYTYTIRDHQPLVQNLKQGETITDECIIRAKDGTTFTINVDIHGTNDAPTLSAQHQTVHEDGQHLTGRLQGQDIDHAATLTCSAGTSVDGLTFNSDGSYSFDPSHASYQHLKDGETLTITVPVTVTDEHHASAHSNLVITVVGTNDAPKVTPITDSVTEDTDTHHQVDFLQGATDIEGDTLSISHIQCIYQGHAGALPNGIGFAKDGHTLIVDSTSPTFQHLSAGEKEVVTFHYQVTDGHGGSTAQTATITIIGADDKAQLVSSNIDISEPEALKSYQNITSLSGNLSLQDPDTHDKTQFQFSIEQGSQNVGYLTVWPDGKYRYYVDPARNHHANNTVAALKSGETLTEHFRIPTTDGQTKDITVTIHGTDNQAYIEVVDPKWLPAHQNVTEDNTSQGNPNVLYAGGLVRVHDPDHGEAQAIAHRETTTHGGHFNVSTSGSWSYTIDNHLSAVQNLGSGETFTESFTITSKDGSASKTVSVTVHGTNDQPLVTAQVKLPDGTEDTSITITQQQLLAHASDIDHNDQGQLSVTGLSADHGTIVDHHDGTFTFTPDSNFNGKVQFTYNVTDAHGGVTPTSATTTLVAVPDRATISEVSTGQIVEDGPHNTHNMGVTTQLANGQLQAIDPDSGEDKFQFSQFGETAIRDPFGGTLRIDSAGNWGYSVNNASIQHLAEGQTETVVYRVHSYDGTPYVLHIDVIGTNDAPTATKVSLSDGLEDTHYQMQQSQFGFHDIDTGDTLHSIAITDLPPASQGKFVLNGHDLAAGQQVSVTDITKLQFVPATNFNGDMTFKYTVNDGHTDSSETSNTLHIAPVKDAATIGGVDTGDVHENQSGINMSPDQAQPGMAHLVRSTIDASGKLTITDPDAGEAEFDTHGLGFTYAGKYGDLVVLPDGTWSYTLDQQKADVLKAGEVVQESFDNLYITTATGRPITSRGHITIDVHGSNDAANIGGINSGNVQEDGNVSTSGTLTISDVDVGASGTRSEANFIALSQQVGDSGYGHFTLARNGHWEYHLNNAAANVQALTSRDHVTDTITVHSADGTAHQLTVNITGQDDNHAPIVKSAATSTVEDTDKHFALKDFAYSDPDGDSLDHIIITTLPDPSKGVLWLHGATVKSNQHIAAADIDDLAFKPALNFNGMVAFHYKASDGHLTSNEVFELVSVRAENDAPDVSSNTSLPSGPQAKEVSISAADLLSKASDVDGDTLSVEHLSASHGTILDKGNGTFIFKPDPSYHGTVYFHYDVTDGHGGSTSTQASMQLTRVYTPPTVSVGVDISHGHHVQAQGITPAVLQQYAQSLHGGHYQSASGHHEIKGHGGSDVIVVSGSLHDEAELGGGNDILYIGGRLTDEEIEGEGGSDTLILGAYSRGNPPRHIEYEHGHHGQIKKIDGMELEDVENVILGDGTVLSGHLPSQFPTIDRGHYEYQASINTRLGSGDESVTDIQISHLPSHVTLQNSQGQVISENPDHTFTIPHNGQVTLVSSQPLTAIQAKFETMVTTHNNVTG</sequence>
<feature type="domain" description="RapA2 cadherin-like" evidence="2">
    <location>
        <begin position="358"/>
        <end position="427"/>
    </location>
</feature>
<evidence type="ECO:0000259" key="3">
    <source>
        <dbReference type="Pfam" id="PF17892"/>
    </source>
</evidence>
<dbReference type="InterPro" id="IPR041690">
    <property type="entry name" value="Cadherin_5"/>
</dbReference>
<feature type="domain" description="RapA2 cadherin-like" evidence="2">
    <location>
        <begin position="459"/>
        <end position="526"/>
    </location>
</feature>
<evidence type="ECO:0000313" key="4">
    <source>
        <dbReference type="EMBL" id="MCW8334752.1"/>
    </source>
</evidence>
<dbReference type="PANTHER" id="PTHR14139">
    <property type="entry name" value="CALSYNTENIN"/>
    <property type="match status" value="1"/>
</dbReference>
<feature type="region of interest" description="Disordered" evidence="1">
    <location>
        <begin position="147"/>
        <end position="194"/>
    </location>
</feature>
<feature type="domain" description="Cadherin-like" evidence="3">
    <location>
        <begin position="2221"/>
        <end position="2314"/>
    </location>
</feature>
<gene>
    <name evidence="4" type="ORF">MD483_13060</name>
</gene>
<dbReference type="InterPro" id="IPR010221">
    <property type="entry name" value="VCBS_dom"/>
</dbReference>
<dbReference type="EMBL" id="JAKRRX010000072">
    <property type="protein sequence ID" value="MCW8334752.1"/>
    <property type="molecule type" value="Genomic_DNA"/>
</dbReference>
<dbReference type="InterPro" id="IPR040853">
    <property type="entry name" value="RapA2_cadherin-like"/>
</dbReference>
<feature type="domain" description="Cadherin-like" evidence="3">
    <location>
        <begin position="872"/>
        <end position="976"/>
    </location>
</feature>
<feature type="region of interest" description="Disordered" evidence="1">
    <location>
        <begin position="1"/>
        <end position="37"/>
    </location>
</feature>
<feature type="domain" description="Cadherin-like" evidence="3">
    <location>
        <begin position="1756"/>
        <end position="1865"/>
    </location>
</feature>
<dbReference type="Pfam" id="PF17892">
    <property type="entry name" value="Cadherin_5"/>
    <property type="match status" value="4"/>
</dbReference>
<feature type="domain" description="RapA2 cadherin-like" evidence="2">
    <location>
        <begin position="764"/>
        <end position="829"/>
    </location>
</feature>
<feature type="compositionally biased region" description="Polar residues" evidence="1">
    <location>
        <begin position="10"/>
        <end position="26"/>
    </location>
</feature>
<feature type="region of interest" description="Disordered" evidence="1">
    <location>
        <begin position="64"/>
        <end position="115"/>
    </location>
</feature>
<keyword evidence="5" id="KW-1185">Reference proteome</keyword>
<name>A0A9X3HT21_9VIBR</name>
<accession>A0A9X3HT21</accession>
<dbReference type="PANTHER" id="PTHR14139:SF2">
    <property type="entry name" value="CALSYNTENIN-1"/>
    <property type="match status" value="1"/>
</dbReference>
<evidence type="ECO:0000313" key="5">
    <source>
        <dbReference type="Proteomes" id="UP001155586"/>
    </source>
</evidence>
<dbReference type="InterPro" id="IPR013783">
    <property type="entry name" value="Ig-like_fold"/>
</dbReference>
<dbReference type="Gene3D" id="2.60.40.3440">
    <property type="match status" value="1"/>
</dbReference>
<feature type="domain" description="RapA2 cadherin-like" evidence="2">
    <location>
        <begin position="663"/>
        <end position="728"/>
    </location>
</feature>
<evidence type="ECO:0000256" key="1">
    <source>
        <dbReference type="SAM" id="MobiDB-lite"/>
    </source>
</evidence>
<organism evidence="4 5">
    <name type="scientific">Vibrio paucivorans</name>
    <dbReference type="NCBI Taxonomy" id="2829489"/>
    <lineage>
        <taxon>Bacteria</taxon>
        <taxon>Pseudomonadati</taxon>
        <taxon>Pseudomonadota</taxon>
        <taxon>Gammaproteobacteria</taxon>
        <taxon>Vibrionales</taxon>
        <taxon>Vibrionaceae</taxon>
        <taxon>Vibrio</taxon>
    </lineage>
</organism>
<reference evidence="4" key="1">
    <citation type="submission" date="2022-02" db="EMBL/GenBank/DDBJ databases">
        <title>Vibrio sp. nov., a new bacterium isolated from Bohai sea, China.</title>
        <authorList>
            <person name="Yuan Y."/>
        </authorList>
    </citation>
    <scope>NUCLEOTIDE SEQUENCE</scope>
    <source>
        <strain evidence="4">DBSS07</strain>
    </source>
</reference>
<dbReference type="Gene3D" id="2.60.40.10">
    <property type="entry name" value="Immunoglobulins"/>
    <property type="match status" value="9"/>
</dbReference>
<dbReference type="Pfam" id="PF17963">
    <property type="entry name" value="Big_9"/>
    <property type="match status" value="2"/>
</dbReference>
<feature type="domain" description="RapA2 cadherin-like" evidence="2">
    <location>
        <begin position="562"/>
        <end position="627"/>
    </location>
</feature>
<dbReference type="Pfam" id="PF17803">
    <property type="entry name" value="Cadherin_4"/>
    <property type="match status" value="6"/>
</dbReference>
<feature type="domain" description="Cadherin-like" evidence="3">
    <location>
        <begin position="1541"/>
        <end position="1638"/>
    </location>
</feature>
<dbReference type="Gene3D" id="2.60.40.2810">
    <property type="match status" value="1"/>
</dbReference>
<dbReference type="NCBIfam" id="NF012211">
    <property type="entry name" value="tand_rpt_95"/>
    <property type="match status" value="4"/>
</dbReference>
<protein>
    <submittedName>
        <fullName evidence="4">VCBS domain-containing protein</fullName>
    </submittedName>
</protein>
<comment type="caution">
    <text evidence="4">The sequence shown here is derived from an EMBL/GenBank/DDBJ whole genome shotgun (WGS) entry which is preliminary data.</text>
</comment>
<evidence type="ECO:0000259" key="2">
    <source>
        <dbReference type="Pfam" id="PF17803"/>
    </source>
</evidence>
<feature type="domain" description="RapA2 cadherin-like" evidence="2">
    <location>
        <begin position="1092"/>
        <end position="1156"/>
    </location>
</feature>
<dbReference type="NCBIfam" id="TIGR01965">
    <property type="entry name" value="VCBS_repeat"/>
    <property type="match status" value="15"/>
</dbReference>
<feature type="compositionally biased region" description="Polar residues" evidence="1">
    <location>
        <begin position="73"/>
        <end position="102"/>
    </location>
</feature>